<name>A0A0F9ETC8_9ZZZZ</name>
<sequence length="226" mass="24239">MALRGGSRDWIQQYQQRKRTQQAQQRQSAMFGQMQEQSRGAEAAGQAIFGQMGERSRAAEAAGQSGYERMLGVAAETTGQRQADIRQDYASRAADITQQQARLGMSGTTVGTSLRGGVEREKQSSLNRLADTMQQTKLGIMSGQAAAGERFAGQQIGVLGQQAGAGERFAGQRAAMMGQQAGLSTAIPVAEIGAGAQRYASDAELRMKRARVESRMRGWGGKPTYA</sequence>
<proteinExistence type="predicted"/>
<dbReference type="AlphaFoldDB" id="A0A0F9ETC8"/>
<protein>
    <submittedName>
        <fullName evidence="2">Uncharacterized protein</fullName>
    </submittedName>
</protein>
<evidence type="ECO:0000256" key="1">
    <source>
        <dbReference type="SAM" id="MobiDB-lite"/>
    </source>
</evidence>
<gene>
    <name evidence="2" type="ORF">LCGC14_2035490</name>
</gene>
<evidence type="ECO:0000313" key="2">
    <source>
        <dbReference type="EMBL" id="KKL77378.1"/>
    </source>
</evidence>
<organism evidence="2">
    <name type="scientific">marine sediment metagenome</name>
    <dbReference type="NCBI Taxonomy" id="412755"/>
    <lineage>
        <taxon>unclassified sequences</taxon>
        <taxon>metagenomes</taxon>
        <taxon>ecological metagenomes</taxon>
    </lineage>
</organism>
<reference evidence="2" key="1">
    <citation type="journal article" date="2015" name="Nature">
        <title>Complex archaea that bridge the gap between prokaryotes and eukaryotes.</title>
        <authorList>
            <person name="Spang A."/>
            <person name="Saw J.H."/>
            <person name="Jorgensen S.L."/>
            <person name="Zaremba-Niedzwiedzka K."/>
            <person name="Martijn J."/>
            <person name="Lind A.E."/>
            <person name="van Eijk R."/>
            <person name="Schleper C."/>
            <person name="Guy L."/>
            <person name="Ettema T.J."/>
        </authorList>
    </citation>
    <scope>NUCLEOTIDE SEQUENCE</scope>
</reference>
<comment type="caution">
    <text evidence="2">The sequence shown here is derived from an EMBL/GenBank/DDBJ whole genome shotgun (WGS) entry which is preliminary data.</text>
</comment>
<feature type="region of interest" description="Disordered" evidence="1">
    <location>
        <begin position="1"/>
        <end position="44"/>
    </location>
</feature>
<accession>A0A0F9ETC8</accession>
<dbReference type="EMBL" id="LAZR01023765">
    <property type="protein sequence ID" value="KKL77378.1"/>
    <property type="molecule type" value="Genomic_DNA"/>
</dbReference>
<feature type="compositionally biased region" description="Polar residues" evidence="1">
    <location>
        <begin position="28"/>
        <end position="38"/>
    </location>
</feature>